<name>A0A6N0NZF1_9CREN</name>
<evidence type="ECO:0000313" key="1">
    <source>
        <dbReference type="EMBL" id="QKR00738.1"/>
    </source>
</evidence>
<dbReference type="RefSeq" id="WP_174632050.1">
    <property type="nucleotide sequence ID" value="NZ_CP049074.1"/>
</dbReference>
<evidence type="ECO:0000313" key="2">
    <source>
        <dbReference type="Proteomes" id="UP000509301"/>
    </source>
</evidence>
<gene>
    <name evidence="1" type="ORF">GWK48_10375</name>
</gene>
<organism evidence="1 2">
    <name type="scientific">Metallosphaera tengchongensis</name>
    <dbReference type="NCBI Taxonomy" id="1532350"/>
    <lineage>
        <taxon>Archaea</taxon>
        <taxon>Thermoproteota</taxon>
        <taxon>Thermoprotei</taxon>
        <taxon>Sulfolobales</taxon>
        <taxon>Sulfolobaceae</taxon>
        <taxon>Metallosphaera</taxon>
    </lineage>
</organism>
<sequence>MKSYLDFLREVENSKDIDELVFDKERDKNKLKLLYLVNVNTINQPDNIYVSANKISSEINMPDGIHDIVCKSSKNGLLHAPAVLIGYMEFKRKTNG</sequence>
<protein>
    <submittedName>
        <fullName evidence="1">Uncharacterized protein</fullName>
    </submittedName>
</protein>
<dbReference type="AlphaFoldDB" id="A0A6N0NZF1"/>
<proteinExistence type="predicted"/>
<keyword evidence="2" id="KW-1185">Reference proteome</keyword>
<dbReference type="Proteomes" id="UP000509301">
    <property type="component" value="Chromosome"/>
</dbReference>
<dbReference type="EMBL" id="CP049074">
    <property type="protein sequence ID" value="QKR00738.1"/>
    <property type="molecule type" value="Genomic_DNA"/>
</dbReference>
<dbReference type="KEGG" id="mten:GWK48_10375"/>
<dbReference type="GeneID" id="55642352"/>
<accession>A0A6N0NZF1</accession>
<reference evidence="1 2" key="1">
    <citation type="submission" date="2020-02" db="EMBL/GenBank/DDBJ databases">
        <title>Comparative genome analysis reveals the metabolism and evolution of the thermophilic archaeal genus Metallosphaera.</title>
        <authorList>
            <person name="Jiang C."/>
        </authorList>
    </citation>
    <scope>NUCLEOTIDE SEQUENCE [LARGE SCALE GENOMIC DNA]</scope>
    <source>
        <strain evidence="1 2">Ric-A</strain>
    </source>
</reference>